<keyword evidence="2" id="KW-0812">Transmembrane</keyword>
<feature type="transmembrane region" description="Helical" evidence="2">
    <location>
        <begin position="25"/>
        <end position="44"/>
    </location>
</feature>
<gene>
    <name evidence="3" type="ORF">SAMN05661096_02893</name>
</gene>
<evidence type="ECO:0000313" key="3">
    <source>
        <dbReference type="EMBL" id="SMG42414.1"/>
    </source>
</evidence>
<accession>A0A1X7KLU0</accession>
<reference evidence="4" key="1">
    <citation type="submission" date="2017-04" db="EMBL/GenBank/DDBJ databases">
        <authorList>
            <person name="Varghese N."/>
            <person name="Submissions S."/>
        </authorList>
    </citation>
    <scope>NUCLEOTIDE SEQUENCE [LARGE SCALE GENOMIC DNA]</scope>
    <source>
        <strain evidence="4">DSM 4125</strain>
    </source>
</reference>
<evidence type="ECO:0000256" key="1">
    <source>
        <dbReference type="SAM" id="Coils"/>
    </source>
</evidence>
<organism evidence="3 4">
    <name type="scientific">Marivirga sericea</name>
    <dbReference type="NCBI Taxonomy" id="1028"/>
    <lineage>
        <taxon>Bacteria</taxon>
        <taxon>Pseudomonadati</taxon>
        <taxon>Bacteroidota</taxon>
        <taxon>Cytophagia</taxon>
        <taxon>Cytophagales</taxon>
        <taxon>Marivirgaceae</taxon>
        <taxon>Marivirga</taxon>
    </lineage>
</organism>
<protein>
    <recommendedName>
        <fullName evidence="5">Histidine kinase</fullName>
    </recommendedName>
</protein>
<dbReference type="EMBL" id="FXAW01000006">
    <property type="protein sequence ID" value="SMG42414.1"/>
    <property type="molecule type" value="Genomic_DNA"/>
</dbReference>
<feature type="transmembrane region" description="Helical" evidence="2">
    <location>
        <begin position="56"/>
        <end position="72"/>
    </location>
</feature>
<keyword evidence="4" id="KW-1185">Reference proteome</keyword>
<proteinExistence type="predicted"/>
<feature type="coiled-coil region" evidence="1">
    <location>
        <begin position="195"/>
        <end position="236"/>
    </location>
</feature>
<feature type="transmembrane region" description="Helical" evidence="2">
    <location>
        <begin position="133"/>
        <end position="155"/>
    </location>
</feature>
<evidence type="ECO:0000256" key="2">
    <source>
        <dbReference type="SAM" id="Phobius"/>
    </source>
</evidence>
<dbReference type="STRING" id="1028.SAMN05661096_02893"/>
<dbReference type="Proteomes" id="UP000193804">
    <property type="component" value="Unassembled WGS sequence"/>
</dbReference>
<keyword evidence="2" id="KW-0472">Membrane</keyword>
<dbReference type="RefSeq" id="WP_085518053.1">
    <property type="nucleotide sequence ID" value="NZ_FXAW01000006.1"/>
</dbReference>
<name>A0A1X7KLU0_9BACT</name>
<feature type="transmembrane region" description="Helical" evidence="2">
    <location>
        <begin position="84"/>
        <end position="104"/>
    </location>
</feature>
<feature type="transmembrane region" description="Helical" evidence="2">
    <location>
        <begin position="175"/>
        <end position="191"/>
    </location>
</feature>
<evidence type="ECO:0008006" key="5">
    <source>
        <dbReference type="Google" id="ProtNLM"/>
    </source>
</evidence>
<feature type="transmembrane region" description="Helical" evidence="2">
    <location>
        <begin position="110"/>
        <end position="126"/>
    </location>
</feature>
<keyword evidence="2" id="KW-1133">Transmembrane helix</keyword>
<dbReference type="OrthoDB" id="851424at2"/>
<evidence type="ECO:0000313" key="4">
    <source>
        <dbReference type="Proteomes" id="UP000193804"/>
    </source>
</evidence>
<keyword evidence="1" id="KW-0175">Coiled coil</keyword>
<dbReference type="AlphaFoldDB" id="A0A1X7KLU0"/>
<sequence>MRRYLENWTNAGIHSNMDDDERRKVFLTNAMSLFLAAVMIIVLLNDIFNTGNYLAAYRRAAVLVLMPLIPFLNAKRLSILSKSIFLFIPGCILLGVPIIIGDFYPGQFIWFQYAGAIFCSIPVILFNQDKERLYIVIFFVFYLAVTLFIDKVLLYYAEPPEAMKELVTNFTDFKLPPLFVAFFSTTTLLWYNRTNFRYERRLKSTNKELQETQEELIAKNEEYEAINRNLEVLVKERTKVIDSKNKQIIDYANLNAHKVRGPLARIMGLINISDYSKNPEELKHIFEKLRSPSQELNIIIEEINKTLEEGSSDVNENQ</sequence>